<protein>
    <submittedName>
        <fullName evidence="2">Uncharacterized protein</fullName>
    </submittedName>
</protein>
<feature type="compositionally biased region" description="Polar residues" evidence="1">
    <location>
        <begin position="147"/>
        <end position="161"/>
    </location>
</feature>
<gene>
    <name evidence="2" type="ORF">E2C01_049112</name>
</gene>
<proteinExistence type="predicted"/>
<evidence type="ECO:0000313" key="3">
    <source>
        <dbReference type="Proteomes" id="UP000324222"/>
    </source>
</evidence>
<reference evidence="2 3" key="1">
    <citation type="submission" date="2019-05" db="EMBL/GenBank/DDBJ databases">
        <title>Another draft genome of Portunus trituberculatus and its Hox gene families provides insights of decapod evolution.</title>
        <authorList>
            <person name="Jeong J.-H."/>
            <person name="Song I."/>
            <person name="Kim S."/>
            <person name="Choi T."/>
            <person name="Kim D."/>
            <person name="Ryu S."/>
            <person name="Kim W."/>
        </authorList>
    </citation>
    <scope>NUCLEOTIDE SEQUENCE [LARGE SCALE GENOMIC DNA]</scope>
    <source>
        <tissue evidence="2">Muscle</tissue>
    </source>
</reference>
<evidence type="ECO:0000256" key="1">
    <source>
        <dbReference type="SAM" id="MobiDB-lite"/>
    </source>
</evidence>
<evidence type="ECO:0000313" key="2">
    <source>
        <dbReference type="EMBL" id="MPC55181.1"/>
    </source>
</evidence>
<dbReference type="AlphaFoldDB" id="A0A5B7G5C2"/>
<dbReference type="EMBL" id="VSRR010012956">
    <property type="protein sequence ID" value="MPC55181.1"/>
    <property type="molecule type" value="Genomic_DNA"/>
</dbReference>
<dbReference type="Proteomes" id="UP000324222">
    <property type="component" value="Unassembled WGS sequence"/>
</dbReference>
<name>A0A5B7G5C2_PORTR</name>
<sequence>MWERILVIYPQHGLYQGNRWYRWGKDNGGGGRSNSSSSEASTPEAGVPDCRQPPPLLRTISEGTYTTIDSLSSTASFSQADLSVFDSPDTFIDDTSWDLKHRLSLKVLKPNWNSESLDQLDSGSTRLKNEGIKNFDPISNHAPYANPQPSNTQNVFFPNRA</sequence>
<organism evidence="2 3">
    <name type="scientific">Portunus trituberculatus</name>
    <name type="common">Swimming crab</name>
    <name type="synonym">Neptunus trituberculatus</name>
    <dbReference type="NCBI Taxonomy" id="210409"/>
    <lineage>
        <taxon>Eukaryota</taxon>
        <taxon>Metazoa</taxon>
        <taxon>Ecdysozoa</taxon>
        <taxon>Arthropoda</taxon>
        <taxon>Crustacea</taxon>
        <taxon>Multicrustacea</taxon>
        <taxon>Malacostraca</taxon>
        <taxon>Eumalacostraca</taxon>
        <taxon>Eucarida</taxon>
        <taxon>Decapoda</taxon>
        <taxon>Pleocyemata</taxon>
        <taxon>Brachyura</taxon>
        <taxon>Eubrachyura</taxon>
        <taxon>Portunoidea</taxon>
        <taxon>Portunidae</taxon>
        <taxon>Portuninae</taxon>
        <taxon>Portunus</taxon>
    </lineage>
</organism>
<comment type="caution">
    <text evidence="2">The sequence shown here is derived from an EMBL/GenBank/DDBJ whole genome shotgun (WGS) entry which is preliminary data.</text>
</comment>
<feature type="region of interest" description="Disordered" evidence="1">
    <location>
        <begin position="26"/>
        <end position="54"/>
    </location>
</feature>
<keyword evidence="3" id="KW-1185">Reference proteome</keyword>
<feature type="region of interest" description="Disordered" evidence="1">
    <location>
        <begin position="131"/>
        <end position="161"/>
    </location>
</feature>
<accession>A0A5B7G5C2</accession>